<protein>
    <submittedName>
        <fullName evidence="1">Prepilin peptidase</fullName>
    </submittedName>
</protein>
<proteinExistence type="predicted"/>
<evidence type="ECO:0000313" key="2">
    <source>
        <dbReference type="Proteomes" id="UP000471322"/>
    </source>
</evidence>
<comment type="caution">
    <text evidence="1">The sequence shown here is derived from an EMBL/GenBank/DDBJ whole genome shotgun (WGS) entry which is preliminary data.</text>
</comment>
<dbReference type="GO" id="GO:0005886">
    <property type="term" value="C:plasma membrane"/>
    <property type="evidence" value="ECO:0007669"/>
    <property type="project" value="TreeGrafter"/>
</dbReference>
<accession>A0A5L4RLX7</accession>
<dbReference type="PANTHER" id="PTHR30487:SF0">
    <property type="entry name" value="PREPILIN LEADER PEPTIDASE_N-METHYLTRANSFERASE-RELATED"/>
    <property type="match status" value="1"/>
</dbReference>
<dbReference type="GO" id="GO:0006465">
    <property type="term" value="P:signal peptide processing"/>
    <property type="evidence" value="ECO:0007669"/>
    <property type="project" value="TreeGrafter"/>
</dbReference>
<dbReference type="GO" id="GO:0004190">
    <property type="term" value="F:aspartic-type endopeptidase activity"/>
    <property type="evidence" value="ECO:0007669"/>
    <property type="project" value="TreeGrafter"/>
</dbReference>
<dbReference type="InterPro" id="IPR050882">
    <property type="entry name" value="Prepilin_peptidase/N-MTase"/>
</dbReference>
<dbReference type="Proteomes" id="UP000471322">
    <property type="component" value="Unassembled WGS sequence"/>
</dbReference>
<organism evidence="1 2">
    <name type="scientific">Campylobacter lari</name>
    <dbReference type="NCBI Taxonomy" id="201"/>
    <lineage>
        <taxon>Bacteria</taxon>
        <taxon>Pseudomonadati</taxon>
        <taxon>Campylobacterota</taxon>
        <taxon>Epsilonproteobacteria</taxon>
        <taxon>Campylobacterales</taxon>
        <taxon>Campylobacteraceae</taxon>
        <taxon>Campylobacter</taxon>
    </lineage>
</organism>
<dbReference type="PANTHER" id="PTHR30487">
    <property type="entry name" value="TYPE 4 PREPILIN-LIKE PROTEINS LEADER PEPTIDE-PROCESSING ENZYME"/>
    <property type="match status" value="1"/>
</dbReference>
<name>A0A5L4RLX7_CAMLA</name>
<dbReference type="Pfam" id="PF06750">
    <property type="entry name" value="A24_N_bact"/>
    <property type="match status" value="1"/>
</dbReference>
<dbReference type="AlphaFoldDB" id="A0A5L4RLX7"/>
<sequence>MIFFFLLLGLCVGSFINVLILRTINKESIISPRSKCPKCFKTLKFYHLFPLLSFVFLKGKCAFCKERISLIYPFNEFICACLFVLAFYLIEDVFQILIFACMLAVLLALSWMDFYLKAVSELWLWILFILAFCFDFLQKNGLNLEDFQDSFLFRVCFGAGLIFILKSVINFIKNFKKRDEILESLGEGDVIIIALIFGIFGYEKGFLILFIASFLSLLMFIKIAKKDYQMPMIPFLFCGILINLTIESIL</sequence>
<dbReference type="EMBL" id="AANNSE010000001">
    <property type="protein sequence ID" value="EDP6814089.1"/>
    <property type="molecule type" value="Genomic_DNA"/>
</dbReference>
<gene>
    <name evidence="1" type="ORF">GL567_00655</name>
</gene>
<evidence type="ECO:0000313" key="1">
    <source>
        <dbReference type="EMBL" id="EDP6814089.1"/>
    </source>
</evidence>
<dbReference type="InterPro" id="IPR010627">
    <property type="entry name" value="Prepilin_pept_A24_N"/>
</dbReference>
<reference evidence="1 2" key="1">
    <citation type="submission" date="2019-11" db="EMBL/GenBank/DDBJ databases">
        <authorList>
            <consortium name="PulseNet: The National Subtyping Network for Foodborne Disease Surveillance"/>
            <person name="Tarr C.L."/>
            <person name="Trees E."/>
            <person name="Katz L.S."/>
            <person name="Carleton-Romer H.A."/>
            <person name="Stroika S."/>
            <person name="Kucerova Z."/>
            <person name="Roache K.F."/>
            <person name="Sabol A.L."/>
            <person name="Besser J."/>
            <person name="Gerner-Smidt P."/>
        </authorList>
    </citation>
    <scope>NUCLEOTIDE SEQUENCE [LARGE SCALE GENOMIC DNA]</scope>
    <source>
        <strain evidence="1 2">PNUSAC013627</strain>
    </source>
</reference>